<dbReference type="Pfam" id="PF17789">
    <property type="entry name" value="MG4"/>
    <property type="match status" value="1"/>
</dbReference>
<feature type="domain" description="Alpha-2-macroglobulin bait region" evidence="7">
    <location>
        <begin position="169"/>
        <end position="316"/>
    </location>
</feature>
<dbReference type="Pfam" id="PF00207">
    <property type="entry name" value="A2M"/>
    <property type="match status" value="1"/>
</dbReference>
<accession>A0ABM1L4S7</accession>
<dbReference type="InterPro" id="IPR014756">
    <property type="entry name" value="Ig_E-set"/>
</dbReference>
<feature type="domain" description="Alpha-2-macroglobulin" evidence="8">
    <location>
        <begin position="450"/>
        <end position="540"/>
    </location>
</feature>
<dbReference type="SMART" id="SM01360">
    <property type="entry name" value="A2M"/>
    <property type="match status" value="1"/>
</dbReference>
<dbReference type="Gene3D" id="2.60.40.10">
    <property type="entry name" value="Immunoglobulins"/>
    <property type="match status" value="2"/>
</dbReference>
<dbReference type="InterPro" id="IPR011625">
    <property type="entry name" value="A2M_N_BRD"/>
</dbReference>
<dbReference type="InterPro" id="IPR036595">
    <property type="entry name" value="A-macroglobulin_rcpt-bd_sf"/>
</dbReference>
<evidence type="ECO:0000256" key="4">
    <source>
        <dbReference type="ARBA" id="ARBA00022690"/>
    </source>
</evidence>
<dbReference type="GeneID" id="107122384"/>
<organism evidence="10 11">
    <name type="scientific">Gekko japonicus</name>
    <name type="common">Schlegel's Japanese gecko</name>
    <dbReference type="NCBI Taxonomy" id="146911"/>
    <lineage>
        <taxon>Eukaryota</taxon>
        <taxon>Metazoa</taxon>
        <taxon>Chordata</taxon>
        <taxon>Craniata</taxon>
        <taxon>Vertebrata</taxon>
        <taxon>Euteleostomi</taxon>
        <taxon>Lepidosauria</taxon>
        <taxon>Squamata</taxon>
        <taxon>Bifurcata</taxon>
        <taxon>Gekkota</taxon>
        <taxon>Gekkonidae</taxon>
        <taxon>Gekkoninae</taxon>
        <taxon>Gekko</taxon>
    </lineage>
</organism>
<comment type="subcellular location">
    <subcellularLocation>
        <location evidence="1">Secreted</location>
    </subcellularLocation>
</comment>
<evidence type="ECO:0000256" key="1">
    <source>
        <dbReference type="ARBA" id="ARBA00004613"/>
    </source>
</evidence>
<dbReference type="InterPro" id="IPR009048">
    <property type="entry name" value="A-macroglobulin_rcpt-bd"/>
</dbReference>
<proteinExistence type="inferred from homology"/>
<evidence type="ECO:0000259" key="8">
    <source>
        <dbReference type="SMART" id="SM01360"/>
    </source>
</evidence>
<keyword evidence="6" id="KW-1015">Disulfide bond</keyword>
<dbReference type="PANTHER" id="PTHR11412">
    <property type="entry name" value="MACROGLOBULIN / COMPLEMENT"/>
    <property type="match status" value="1"/>
</dbReference>
<dbReference type="RefSeq" id="XP_015280964.1">
    <property type="nucleotide sequence ID" value="XM_015425478.1"/>
</dbReference>
<dbReference type="Gene3D" id="2.60.40.1930">
    <property type="match status" value="1"/>
</dbReference>
<dbReference type="Gene3D" id="2.60.40.690">
    <property type="entry name" value="Alpha-macroglobulin, receptor-binding domain"/>
    <property type="match status" value="1"/>
</dbReference>
<dbReference type="InterPro" id="IPR019742">
    <property type="entry name" value="MacrogloblnA2_CS"/>
</dbReference>
<keyword evidence="5" id="KW-0722">Serine protease inhibitor</keyword>
<dbReference type="InterPro" id="IPR013783">
    <property type="entry name" value="Ig-like_fold"/>
</dbReference>
<evidence type="ECO:0000256" key="6">
    <source>
        <dbReference type="ARBA" id="ARBA00023157"/>
    </source>
</evidence>
<dbReference type="SMART" id="SM01359">
    <property type="entry name" value="A2M_N_2"/>
    <property type="match status" value="1"/>
</dbReference>
<dbReference type="InterPro" id="IPR040839">
    <property type="entry name" value="MG4"/>
</dbReference>
<dbReference type="InterPro" id="IPR011626">
    <property type="entry name" value="Alpha-macroglobulin_TED"/>
</dbReference>
<dbReference type="PROSITE" id="PS00477">
    <property type="entry name" value="ALPHA_2_MACROGLOBULIN"/>
    <property type="match status" value="1"/>
</dbReference>
<evidence type="ECO:0000259" key="9">
    <source>
        <dbReference type="SMART" id="SM01361"/>
    </source>
</evidence>
<sequence>LGKDGCISKLIPTKAFRLYANLGRDRYSFVSLQVNAVVTENGTGIQKSTNDYASVYQAKKTVSLEHMDSHYKRQIPYTGQIRLRDEDDVPIPKGLVFVELEGQVVANYTTDENGTARFSLDTSGLFEPRYKLRIFYQPDQCTEYGWLETEQPEAVRYLFRFFSRTDSFVKIEPVLEELKCGQQRPVTVHYVLNRDRHEGTTISLDFFYILVTQGKIVANGKQQVNVRVGQPGTFSVSLNVDEKLASRARMLVYILHDSELVADSISFEVENCFRNKVSLQFSEKQALPASSVILNIEAASNSICALRAVDESILILRTGGGLSSESVYNQLSRMHSYGYYYGGLDLEDDPKQPCIELKHTFFKGLYYLPVNVTDDRNVYDIVKDMGLKVFTSSPLQKPVMCQSDLECKKISSDDDNHDGAFPKYSLQMGSDYSGRFGGLVETVRQFFPETWMWDAVSINSSGRASLSYTVPDTITKWEASIFCLEAQAGFGISKPAHLTAFQPFFVEPTLPYSLIRGEHFILRANIFNYLSHCIEVSAALAESPDYKAEALSAESPFTRICANERKTHTWKIHPQKLGAVNFTITAEAKPGELSVGRRDTVIRPLLVEPEGVKKEVTQSALVCVKGTSAVESVSLNLPPNVVEGSATAHFSALGDVLGMALSDTENRLQMPSGCAEQNIAMFLANLIILNYLNDTQQLTEDKRALFIGRLSSGYQSQLPYRRPDGSFSTFGSQFEEGNLWVTVLTYKALAESKKWIFIDDNVLDRALTWIASKQEADGCFRQAEDVFNNAVKEEGNYTLLLTAKVAVSLLEAGRPSSYPVVQQCLSCLDAASARGVDATYEQALLAYTYSLVVDERRWQQYLEALKSSATRTGDLLHWERESRPAAEAFPSFYPRASSADIEMTGHALLAFLRQPSLSQEDLTFASRVARWIVRQQNAYGGFASTQDTYVALQALSCYGALTFTKNAQNTVEVSSAGGTFQARFQVNSRNRVLLQRAALPSVPGNYSVEVKGFGCAYVQTTLRYNIILPSQASGFSLAVQTRNASCTGNFLPRFHLVLTASYTGKRNVSNMAIVDIKMLSGFLPVESSLEQLHSQIMHREKKNDHVLLYLKNVSSKAITLTFIVEESHPVSDIKPAQVKIYDYYETDESALAEYNTACPQSSS</sequence>
<dbReference type="SMART" id="SM01361">
    <property type="entry name" value="A2M_recep"/>
    <property type="match status" value="1"/>
</dbReference>
<feature type="domain" description="Alpha-macroglobulin receptor-binding" evidence="9">
    <location>
        <begin position="1069"/>
        <end position="1154"/>
    </location>
</feature>
<dbReference type="InterPro" id="IPR047565">
    <property type="entry name" value="Alpha-macroglob_thiol-ester_cl"/>
</dbReference>
<dbReference type="SUPFAM" id="SSF48239">
    <property type="entry name" value="Terpenoid cyclases/Protein prenyltransferases"/>
    <property type="match status" value="1"/>
</dbReference>
<comment type="similarity">
    <text evidence="2">Belongs to the protease inhibitor I39 (alpha-2-macroglobulin) family.</text>
</comment>
<keyword evidence="4" id="KW-0646">Protease inhibitor</keyword>
<dbReference type="Gene3D" id="1.50.10.20">
    <property type="match status" value="1"/>
</dbReference>
<evidence type="ECO:0000256" key="2">
    <source>
        <dbReference type="ARBA" id="ARBA00010952"/>
    </source>
</evidence>
<dbReference type="Pfam" id="PF07703">
    <property type="entry name" value="A2M_BRD"/>
    <property type="match status" value="1"/>
</dbReference>
<dbReference type="Pfam" id="PF07677">
    <property type="entry name" value="A2M_recep"/>
    <property type="match status" value="1"/>
</dbReference>
<evidence type="ECO:0000259" key="7">
    <source>
        <dbReference type="SMART" id="SM01359"/>
    </source>
</evidence>
<dbReference type="SUPFAM" id="SSF81296">
    <property type="entry name" value="E set domains"/>
    <property type="match status" value="1"/>
</dbReference>
<dbReference type="InterPro" id="IPR001599">
    <property type="entry name" value="Macroglobln_a2"/>
</dbReference>
<keyword evidence="3" id="KW-0964">Secreted</keyword>
<gene>
    <name evidence="11" type="primary">LOC107122384</name>
</gene>
<protein>
    <submittedName>
        <fullName evidence="11">Ovostatin-like</fullName>
    </submittedName>
</protein>
<evidence type="ECO:0000256" key="3">
    <source>
        <dbReference type="ARBA" id="ARBA00022525"/>
    </source>
</evidence>
<dbReference type="SUPFAM" id="SSF49410">
    <property type="entry name" value="Alpha-macroglobulin receptor domain"/>
    <property type="match status" value="1"/>
</dbReference>
<dbReference type="SMART" id="SM01419">
    <property type="entry name" value="Thiol-ester_cl"/>
    <property type="match status" value="1"/>
</dbReference>
<dbReference type="PANTHER" id="PTHR11412:SF173">
    <property type="entry name" value="OVOSTATIN"/>
    <property type="match status" value="1"/>
</dbReference>
<reference evidence="11" key="1">
    <citation type="submission" date="2025-08" db="UniProtKB">
        <authorList>
            <consortium name="RefSeq"/>
        </authorList>
    </citation>
    <scope>IDENTIFICATION</scope>
</reference>
<dbReference type="Gene3D" id="2.20.130.20">
    <property type="match status" value="1"/>
</dbReference>
<keyword evidence="10" id="KW-1185">Reference proteome</keyword>
<dbReference type="Proteomes" id="UP000694871">
    <property type="component" value="Unplaced"/>
</dbReference>
<dbReference type="Gene3D" id="2.60.120.1540">
    <property type="match status" value="1"/>
</dbReference>
<evidence type="ECO:0000256" key="5">
    <source>
        <dbReference type="ARBA" id="ARBA00022900"/>
    </source>
</evidence>
<evidence type="ECO:0000313" key="11">
    <source>
        <dbReference type="RefSeq" id="XP_015280964.1"/>
    </source>
</evidence>
<dbReference type="InterPro" id="IPR008930">
    <property type="entry name" value="Terpenoid_cyclase/PrenylTrfase"/>
</dbReference>
<name>A0ABM1L4S7_GEKJA</name>
<evidence type="ECO:0000313" key="10">
    <source>
        <dbReference type="Proteomes" id="UP000694871"/>
    </source>
</evidence>
<dbReference type="InterPro" id="IPR050473">
    <property type="entry name" value="A2M/Complement_sys"/>
</dbReference>
<dbReference type="Pfam" id="PF07678">
    <property type="entry name" value="TED_complement"/>
    <property type="match status" value="1"/>
</dbReference>
<feature type="non-terminal residue" evidence="11">
    <location>
        <position position="1"/>
    </location>
</feature>